<evidence type="ECO:0000313" key="11">
    <source>
        <dbReference type="Proteomes" id="UP000195947"/>
    </source>
</evidence>
<dbReference type="Proteomes" id="UP000195947">
    <property type="component" value="Unassembled WGS sequence"/>
</dbReference>
<evidence type="ECO:0000313" key="12">
    <source>
        <dbReference type="Proteomes" id="UP000199686"/>
    </source>
</evidence>
<dbReference type="SUPFAM" id="SSF47413">
    <property type="entry name" value="lambda repressor-like DNA-binding domains"/>
    <property type="match status" value="1"/>
</dbReference>
<dbReference type="InterPro" id="IPR036286">
    <property type="entry name" value="LexA/Signal_pep-like_sf"/>
</dbReference>
<dbReference type="GO" id="GO:0006281">
    <property type="term" value="P:DNA repair"/>
    <property type="evidence" value="ECO:0007669"/>
    <property type="project" value="UniProtKB-KW"/>
</dbReference>
<keyword evidence="5" id="KW-0234">DNA repair</keyword>
<dbReference type="CDD" id="cd06529">
    <property type="entry name" value="S24_LexA-like"/>
    <property type="match status" value="1"/>
</dbReference>
<gene>
    <name evidence="10" type="ORF">SAMN04488507_10372</name>
    <name evidence="9" type="ORF">TFLO_1940</name>
</gene>
<dbReference type="SMART" id="SM00530">
    <property type="entry name" value="HTH_XRE"/>
    <property type="match status" value="1"/>
</dbReference>
<dbReference type="PROSITE" id="PS50943">
    <property type="entry name" value="HTH_CROC1"/>
    <property type="match status" value="1"/>
</dbReference>
<dbReference type="PANTHER" id="PTHR33516:SF2">
    <property type="entry name" value="LEXA REPRESSOR-RELATED"/>
    <property type="match status" value="1"/>
</dbReference>
<evidence type="ECO:0000313" key="9">
    <source>
        <dbReference type="EMBL" id="CZQ95461.1"/>
    </source>
</evidence>
<dbReference type="PRINTS" id="PR00726">
    <property type="entry name" value="LEXASERPTASE"/>
</dbReference>
<feature type="domain" description="HTH cro/C1-type" evidence="8">
    <location>
        <begin position="9"/>
        <end position="63"/>
    </location>
</feature>
<reference evidence="9 11" key="1">
    <citation type="submission" date="2016-02" db="EMBL/GenBank/DDBJ databases">
        <authorList>
            <person name="Strepis N."/>
        </authorList>
    </citation>
    <scope>NUCLEOTIDE SEQUENCE [LARGE SCALE GENOMIC DNA]</scope>
    <source>
        <strain evidence="9">Trichococcus flocculiformis</strain>
    </source>
</reference>
<accession>A0AB38BJY5</accession>
<comment type="caution">
    <text evidence="10">The sequence shown here is derived from an EMBL/GenBank/DDBJ whole genome shotgun (WGS) entry which is preliminary data.</text>
</comment>
<evidence type="ECO:0000256" key="7">
    <source>
        <dbReference type="RuleBase" id="RU003991"/>
    </source>
</evidence>
<organism evidence="10 12">
    <name type="scientific">Trichococcus flocculiformis</name>
    <dbReference type="NCBI Taxonomy" id="82803"/>
    <lineage>
        <taxon>Bacteria</taxon>
        <taxon>Bacillati</taxon>
        <taxon>Bacillota</taxon>
        <taxon>Bacilli</taxon>
        <taxon>Lactobacillales</taxon>
        <taxon>Carnobacteriaceae</taxon>
        <taxon>Trichococcus</taxon>
    </lineage>
</organism>
<dbReference type="Gene3D" id="2.10.109.10">
    <property type="entry name" value="Umud Fragment, subunit A"/>
    <property type="match status" value="1"/>
</dbReference>
<dbReference type="Gene3D" id="1.10.260.40">
    <property type="entry name" value="lambda repressor-like DNA-binding domains"/>
    <property type="match status" value="1"/>
</dbReference>
<protein>
    <submittedName>
        <fullName evidence="9">Peptidase s24/s26a/s26b</fullName>
    </submittedName>
    <submittedName>
        <fullName evidence="10">Repressor LexA</fullName>
    </submittedName>
</protein>
<keyword evidence="2" id="KW-0227">DNA damage</keyword>
<dbReference type="InterPro" id="IPR006197">
    <property type="entry name" value="Peptidase_S24_LexA"/>
</dbReference>
<sequence>MVDSFKDRLNKAITDRDIKPAELARRTGINKSSITAWLKGDYEAKQDNIFKLSKALGVSEAWLMGIDTTNTPPTNIIPITDSNMVRIPIIGTIACGDPILADENIIGYRYHLRDTLPSGETFYLKAAGDSMEPTIRNGADVLIRLQDGVEDGEIAAVLVNGDTEATLKRVKKQGDIMMLVAENSAYAPYIITEHNPARILGKAVEVVFDL</sequence>
<evidence type="ECO:0000313" key="10">
    <source>
        <dbReference type="EMBL" id="SFI02167.1"/>
    </source>
</evidence>
<dbReference type="InterPro" id="IPR039418">
    <property type="entry name" value="LexA-like"/>
</dbReference>
<dbReference type="GO" id="GO:0006355">
    <property type="term" value="P:regulation of DNA-templated transcription"/>
    <property type="evidence" value="ECO:0007669"/>
    <property type="project" value="InterPro"/>
</dbReference>
<evidence type="ECO:0000256" key="2">
    <source>
        <dbReference type="ARBA" id="ARBA00022763"/>
    </source>
</evidence>
<dbReference type="InterPro" id="IPR050077">
    <property type="entry name" value="LexA_repressor"/>
</dbReference>
<dbReference type="InterPro" id="IPR001387">
    <property type="entry name" value="Cro/C1-type_HTH"/>
</dbReference>
<dbReference type="GO" id="GO:0003677">
    <property type="term" value="F:DNA binding"/>
    <property type="evidence" value="ECO:0007669"/>
    <property type="project" value="InterPro"/>
</dbReference>
<evidence type="ECO:0000256" key="3">
    <source>
        <dbReference type="ARBA" id="ARBA00022801"/>
    </source>
</evidence>
<keyword evidence="4 7" id="KW-0068">Autocatalytic cleavage</keyword>
<dbReference type="SUPFAM" id="SSF51306">
    <property type="entry name" value="LexA/Signal peptidase"/>
    <property type="match status" value="1"/>
</dbReference>
<dbReference type="EMBL" id="FOQC01000037">
    <property type="protein sequence ID" value="SFI02167.1"/>
    <property type="molecule type" value="Genomic_DNA"/>
</dbReference>
<evidence type="ECO:0000259" key="8">
    <source>
        <dbReference type="PROSITE" id="PS50943"/>
    </source>
</evidence>
<name>A0AB38BJY5_9LACT</name>
<dbReference type="GO" id="GO:0016787">
    <property type="term" value="F:hydrolase activity"/>
    <property type="evidence" value="ECO:0007669"/>
    <property type="project" value="UniProtKB-KW"/>
</dbReference>
<keyword evidence="6" id="KW-0742">SOS response</keyword>
<dbReference type="CDD" id="cd00093">
    <property type="entry name" value="HTH_XRE"/>
    <property type="match status" value="1"/>
</dbReference>
<dbReference type="PANTHER" id="PTHR33516">
    <property type="entry name" value="LEXA REPRESSOR"/>
    <property type="match status" value="1"/>
</dbReference>
<dbReference type="Pfam" id="PF01381">
    <property type="entry name" value="HTH_3"/>
    <property type="match status" value="1"/>
</dbReference>
<dbReference type="RefSeq" id="WP_086989340.1">
    <property type="nucleotide sequence ID" value="NZ_FJMZ01000023.1"/>
</dbReference>
<keyword evidence="11" id="KW-1185">Reference proteome</keyword>
<evidence type="ECO:0000256" key="1">
    <source>
        <dbReference type="ARBA" id="ARBA00007484"/>
    </source>
</evidence>
<evidence type="ECO:0000256" key="6">
    <source>
        <dbReference type="ARBA" id="ARBA00023236"/>
    </source>
</evidence>
<keyword evidence="3 7" id="KW-0378">Hydrolase</keyword>
<dbReference type="GO" id="GO:0009432">
    <property type="term" value="P:SOS response"/>
    <property type="evidence" value="ECO:0007669"/>
    <property type="project" value="UniProtKB-KW"/>
</dbReference>
<dbReference type="InterPro" id="IPR015927">
    <property type="entry name" value="Peptidase_S24_S26A/B/C"/>
</dbReference>
<proteinExistence type="inferred from homology"/>
<dbReference type="Pfam" id="PF00717">
    <property type="entry name" value="Peptidase_S24"/>
    <property type="match status" value="1"/>
</dbReference>
<comment type="similarity">
    <text evidence="1 7">Belongs to the peptidase S24 family.</text>
</comment>
<evidence type="ECO:0000256" key="4">
    <source>
        <dbReference type="ARBA" id="ARBA00022813"/>
    </source>
</evidence>
<dbReference type="AlphaFoldDB" id="A0AB38BJY5"/>
<dbReference type="Proteomes" id="UP000199686">
    <property type="component" value="Unassembled WGS sequence"/>
</dbReference>
<dbReference type="InterPro" id="IPR010982">
    <property type="entry name" value="Lambda_DNA-bd_dom_sf"/>
</dbReference>
<reference evidence="10 12" key="2">
    <citation type="submission" date="2016-10" db="EMBL/GenBank/DDBJ databases">
        <authorList>
            <person name="Varghese N."/>
            <person name="Submissions S."/>
        </authorList>
    </citation>
    <scope>NUCLEOTIDE SEQUENCE [LARGE SCALE GENOMIC DNA]</scope>
    <source>
        <strain evidence="10 12">DSM 2094</strain>
    </source>
</reference>
<evidence type="ECO:0000256" key="5">
    <source>
        <dbReference type="ARBA" id="ARBA00023204"/>
    </source>
</evidence>
<dbReference type="EMBL" id="FJMZ01000023">
    <property type="protein sequence ID" value="CZQ95461.1"/>
    <property type="molecule type" value="Genomic_DNA"/>
</dbReference>